<protein>
    <submittedName>
        <fullName evidence="6">Homogentisate 1,2-dioxygenase</fullName>
    </submittedName>
</protein>
<evidence type="ECO:0000256" key="2">
    <source>
        <dbReference type="ARBA" id="ARBA00022964"/>
    </source>
</evidence>
<organism evidence="6 7">
    <name type="scientific">Bowmanella yangjiangensis</name>
    <dbReference type="NCBI Taxonomy" id="2811230"/>
    <lineage>
        <taxon>Bacteria</taxon>
        <taxon>Pseudomonadati</taxon>
        <taxon>Pseudomonadota</taxon>
        <taxon>Gammaproteobacteria</taxon>
        <taxon>Alteromonadales</taxon>
        <taxon>Alteromonadaceae</taxon>
        <taxon>Bowmanella</taxon>
    </lineage>
</organism>
<keyword evidence="7" id="KW-1185">Reference proteome</keyword>
<dbReference type="EMBL" id="JAFKCS010000093">
    <property type="protein sequence ID" value="MBN7822546.1"/>
    <property type="molecule type" value="Genomic_DNA"/>
</dbReference>
<keyword evidence="4" id="KW-0408">Iron</keyword>
<feature type="domain" description="Homogentisate 1,2-dioxygenase N-terminal" evidence="5">
    <location>
        <begin position="15"/>
        <end position="65"/>
    </location>
</feature>
<name>A0ABS3CZK6_9ALTE</name>
<dbReference type="Pfam" id="PF20510">
    <property type="entry name" value="HgmA_N"/>
    <property type="match status" value="1"/>
</dbReference>
<gene>
    <name evidence="6" type="ORF">J0A65_21975</name>
</gene>
<reference evidence="6 7" key="1">
    <citation type="submission" date="2021-03" db="EMBL/GenBank/DDBJ databases">
        <title>novel species isolated from a fishpond in China.</title>
        <authorList>
            <person name="Lu H."/>
            <person name="Cai Z."/>
        </authorList>
    </citation>
    <scope>NUCLEOTIDE SEQUENCE [LARGE SCALE GENOMIC DNA]</scope>
    <source>
        <strain evidence="6 7">Y57</strain>
    </source>
</reference>
<evidence type="ECO:0000313" key="6">
    <source>
        <dbReference type="EMBL" id="MBN7822546.1"/>
    </source>
</evidence>
<evidence type="ECO:0000313" key="7">
    <source>
        <dbReference type="Proteomes" id="UP000663992"/>
    </source>
</evidence>
<keyword evidence="2" id="KW-0223">Dioxygenase</keyword>
<dbReference type="RefSeq" id="WP_206596457.1">
    <property type="nucleotide sequence ID" value="NZ_JAFKCS010000093.1"/>
</dbReference>
<evidence type="ECO:0000259" key="5">
    <source>
        <dbReference type="Pfam" id="PF20510"/>
    </source>
</evidence>
<dbReference type="SUPFAM" id="SSF51182">
    <property type="entry name" value="RmlC-like cupins"/>
    <property type="match status" value="1"/>
</dbReference>
<keyword evidence="1" id="KW-0479">Metal-binding</keyword>
<dbReference type="InterPro" id="IPR005708">
    <property type="entry name" value="Homogentis_dOase"/>
</dbReference>
<dbReference type="PANTHER" id="PTHR11056:SF0">
    <property type="entry name" value="HOMOGENTISATE 1,2-DIOXYGENASE"/>
    <property type="match status" value="1"/>
</dbReference>
<dbReference type="InterPro" id="IPR046452">
    <property type="entry name" value="HgmA_N"/>
</dbReference>
<dbReference type="InterPro" id="IPR011051">
    <property type="entry name" value="RmlC_Cupin_sf"/>
</dbReference>
<dbReference type="Proteomes" id="UP000663992">
    <property type="component" value="Unassembled WGS sequence"/>
</dbReference>
<proteinExistence type="predicted"/>
<evidence type="ECO:0000256" key="3">
    <source>
        <dbReference type="ARBA" id="ARBA00023002"/>
    </source>
</evidence>
<sequence length="65" mass="7210">MTVKPDSVTRDDLCYLHGFGNEFSSEALAGALPSEQNSPQQCPYGLYAEQFSGTAFTAQRHLNRR</sequence>
<comment type="caution">
    <text evidence="6">The sequence shown here is derived from an EMBL/GenBank/DDBJ whole genome shotgun (WGS) entry which is preliminary data.</text>
</comment>
<feature type="non-terminal residue" evidence="6">
    <location>
        <position position="65"/>
    </location>
</feature>
<dbReference type="PANTHER" id="PTHR11056">
    <property type="entry name" value="HOMOGENTISATE 1,2-DIOXYGENASE"/>
    <property type="match status" value="1"/>
</dbReference>
<accession>A0ABS3CZK6</accession>
<evidence type="ECO:0000256" key="4">
    <source>
        <dbReference type="ARBA" id="ARBA00023004"/>
    </source>
</evidence>
<evidence type="ECO:0000256" key="1">
    <source>
        <dbReference type="ARBA" id="ARBA00022723"/>
    </source>
</evidence>
<keyword evidence="3" id="KW-0560">Oxidoreductase</keyword>